<dbReference type="GO" id="GO:0010113">
    <property type="term" value="P:negative regulation of systemic acquired resistance"/>
    <property type="evidence" value="ECO:0007669"/>
    <property type="project" value="TreeGrafter"/>
</dbReference>
<dbReference type="AlphaFoldDB" id="A0A9N7MZV4"/>
<keyword evidence="2" id="KW-1185">Reference proteome</keyword>
<name>A0A9N7MZV4_STRHE</name>
<dbReference type="GO" id="GO:0005634">
    <property type="term" value="C:nucleus"/>
    <property type="evidence" value="ECO:0007669"/>
    <property type="project" value="InterPro"/>
</dbReference>
<dbReference type="GO" id="GO:0000976">
    <property type="term" value="F:transcription cis-regulatory region binding"/>
    <property type="evidence" value="ECO:0007669"/>
    <property type="project" value="TreeGrafter"/>
</dbReference>
<dbReference type="GO" id="GO:0030915">
    <property type="term" value="C:Smc5-Smc6 complex"/>
    <property type="evidence" value="ECO:0007669"/>
    <property type="project" value="InterPro"/>
</dbReference>
<evidence type="ECO:0000313" key="1">
    <source>
        <dbReference type="EMBL" id="CAA0823637.1"/>
    </source>
</evidence>
<dbReference type="PANTHER" id="PTHR37243">
    <property type="entry name" value="NEGATIVE REGULATOR OF SYSTEMIC ACQUIRED RESISTANCE SNI1"/>
    <property type="match status" value="1"/>
</dbReference>
<dbReference type="GO" id="GO:0006974">
    <property type="term" value="P:DNA damage response"/>
    <property type="evidence" value="ECO:0007669"/>
    <property type="project" value="InterPro"/>
</dbReference>
<dbReference type="InterPro" id="IPR034561">
    <property type="entry name" value="SNI1"/>
</dbReference>
<sequence length="462" mass="52203">MDKRRRIEGKGGGRGVEENTMALLDTSGFSSSKIAHHLDDDRLAFLEAVRTASLLPDNGSAPTPKMCEAIFRILKDVDSLDLIIESYQLLVELDKRFPRVYLSKDQNSSSPLKITSQVILVEEAWLPFNLGLDSYREKGTGKNHLVDAAGFHAIIQEIAEMAKELKSEAKGTTFLKNMLLLQYLITVLERDFLPRIHNYHESMNWNVLRESLLSLLLGSRKVMYKGLTKDCLLIMCNMFQSPEFSEETSAHESSTGELLHETNRAVALALPDAKKSTCTVLKKLFVMIMELDSSRKIADQQGLTSRADGVRTPIAEIILDELIYDNDILYSFLQVFDPKWKLDIIVQYFQKYIPKACCLLSLCLRIYSSVQTRRSSDKINIDNFDGILKCLSNSNRTRSIIKKMSSEVVQLLLAYAFQAYVELSYHASEGLSNMAEHDKSNSVVEVCKNIVSAFTCLKQEDP</sequence>
<protein>
    <submittedName>
        <fullName evidence="1">Negative regulator of systemic acquired resistance (SNI1)</fullName>
    </submittedName>
</protein>
<dbReference type="PANTHER" id="PTHR37243:SF2">
    <property type="entry name" value="NEGATIVE REGULATOR OF SYSTEMIC ACQUIRED RESISTANCE SNI1"/>
    <property type="match status" value="1"/>
</dbReference>
<evidence type="ECO:0000313" key="2">
    <source>
        <dbReference type="Proteomes" id="UP001153555"/>
    </source>
</evidence>
<dbReference type="Proteomes" id="UP001153555">
    <property type="component" value="Unassembled WGS sequence"/>
</dbReference>
<gene>
    <name evidence="1" type="ORF">SHERM_20787</name>
</gene>
<reference evidence="1" key="1">
    <citation type="submission" date="2019-12" db="EMBL/GenBank/DDBJ databases">
        <authorList>
            <person name="Scholes J."/>
        </authorList>
    </citation>
    <scope>NUCLEOTIDE SEQUENCE</scope>
</reference>
<accession>A0A9N7MZV4</accession>
<dbReference type="OrthoDB" id="1885692at2759"/>
<dbReference type="EMBL" id="CACSLK010024540">
    <property type="protein sequence ID" value="CAA0823637.1"/>
    <property type="molecule type" value="Genomic_DNA"/>
</dbReference>
<dbReference type="GO" id="GO:0045892">
    <property type="term" value="P:negative regulation of DNA-templated transcription"/>
    <property type="evidence" value="ECO:0007669"/>
    <property type="project" value="InterPro"/>
</dbReference>
<comment type="caution">
    <text evidence="1">The sequence shown here is derived from an EMBL/GenBank/DDBJ whole genome shotgun (WGS) entry which is preliminary data.</text>
</comment>
<proteinExistence type="predicted"/>
<organism evidence="1 2">
    <name type="scientific">Striga hermonthica</name>
    <name type="common">Purple witchweed</name>
    <name type="synonym">Buchnera hermonthica</name>
    <dbReference type="NCBI Taxonomy" id="68872"/>
    <lineage>
        <taxon>Eukaryota</taxon>
        <taxon>Viridiplantae</taxon>
        <taxon>Streptophyta</taxon>
        <taxon>Embryophyta</taxon>
        <taxon>Tracheophyta</taxon>
        <taxon>Spermatophyta</taxon>
        <taxon>Magnoliopsida</taxon>
        <taxon>eudicotyledons</taxon>
        <taxon>Gunneridae</taxon>
        <taxon>Pentapetalae</taxon>
        <taxon>asterids</taxon>
        <taxon>lamiids</taxon>
        <taxon>Lamiales</taxon>
        <taxon>Orobanchaceae</taxon>
        <taxon>Buchnereae</taxon>
        <taxon>Striga</taxon>
    </lineage>
</organism>